<protein>
    <submittedName>
        <fullName evidence="2">Uncharacterized protein</fullName>
    </submittedName>
</protein>
<dbReference type="EMBL" id="PPXC01000014">
    <property type="protein sequence ID" value="POH72432.1"/>
    <property type="molecule type" value="Genomic_DNA"/>
</dbReference>
<keyword evidence="1" id="KW-0472">Membrane</keyword>
<keyword evidence="1" id="KW-1133">Transmembrane helix</keyword>
<feature type="transmembrane region" description="Helical" evidence="1">
    <location>
        <begin position="12"/>
        <end position="31"/>
    </location>
</feature>
<gene>
    <name evidence="2" type="ORF">CVS27_16260</name>
</gene>
<keyword evidence="3" id="KW-1185">Reference proteome</keyword>
<proteinExistence type="predicted"/>
<keyword evidence="1" id="KW-0812">Transmembrane</keyword>
<reference evidence="2 3" key="1">
    <citation type="submission" date="2018-01" db="EMBL/GenBank/DDBJ databases">
        <title>Arthrobacter sp. nov., from glaciers in China.</title>
        <authorList>
            <person name="Liu Q."/>
            <person name="Xin Y.-H."/>
        </authorList>
    </citation>
    <scope>NUCLEOTIDE SEQUENCE [LARGE SCALE GENOMIC DNA]</scope>
    <source>
        <strain evidence="2 3">HLT2-12-2</strain>
    </source>
</reference>
<feature type="transmembrane region" description="Helical" evidence="1">
    <location>
        <begin position="37"/>
        <end position="56"/>
    </location>
</feature>
<evidence type="ECO:0000313" key="2">
    <source>
        <dbReference type="EMBL" id="POH72432.1"/>
    </source>
</evidence>
<dbReference type="AlphaFoldDB" id="A0A2S3ZTY1"/>
<dbReference type="RefSeq" id="WP_133162961.1">
    <property type="nucleotide sequence ID" value="NZ_PPXC01000014.1"/>
</dbReference>
<evidence type="ECO:0000256" key="1">
    <source>
        <dbReference type="SAM" id="Phobius"/>
    </source>
</evidence>
<evidence type="ECO:0000313" key="3">
    <source>
        <dbReference type="Proteomes" id="UP000237061"/>
    </source>
</evidence>
<accession>A0A2S3ZTY1</accession>
<comment type="caution">
    <text evidence="2">The sequence shown here is derived from an EMBL/GenBank/DDBJ whole genome shotgun (WGS) entry which is preliminary data.</text>
</comment>
<name>A0A2S3ZTY1_ARTGL</name>
<organism evidence="2 3">
    <name type="scientific">Arthrobacter glacialis</name>
    <dbReference type="NCBI Taxonomy" id="1664"/>
    <lineage>
        <taxon>Bacteria</taxon>
        <taxon>Bacillati</taxon>
        <taxon>Actinomycetota</taxon>
        <taxon>Actinomycetes</taxon>
        <taxon>Micrococcales</taxon>
        <taxon>Micrococcaceae</taxon>
        <taxon>Arthrobacter</taxon>
    </lineage>
</organism>
<sequence>MYPTFMGSVRSGLQTLVGLLLGIMLAAGVLLLGISNILTISLAVGAGLLFAGLPRLGPAATMCRWRPCWY</sequence>
<dbReference type="Proteomes" id="UP000237061">
    <property type="component" value="Unassembled WGS sequence"/>
</dbReference>